<evidence type="ECO:0000313" key="3">
    <source>
        <dbReference type="Proteomes" id="UP000269374"/>
    </source>
</evidence>
<feature type="transmembrane region" description="Helical" evidence="1">
    <location>
        <begin position="39"/>
        <end position="56"/>
    </location>
</feature>
<dbReference type="Proteomes" id="UP000269374">
    <property type="component" value="Chromosome"/>
</dbReference>
<feature type="transmembrane region" description="Helical" evidence="1">
    <location>
        <begin position="7"/>
        <end position="27"/>
    </location>
</feature>
<reference evidence="2 3" key="1">
    <citation type="submission" date="2018-09" db="EMBL/GenBank/DDBJ databases">
        <title>Genome sequencing of strain 1JSPR-7.</title>
        <authorList>
            <person name="Heo J."/>
            <person name="Kim S.-J."/>
            <person name="Kwon S.-W."/>
        </authorList>
    </citation>
    <scope>NUCLEOTIDE SEQUENCE [LARGE SCALE GENOMIC DNA]</scope>
    <source>
        <strain evidence="2 3">1JSPR-7</strain>
    </source>
</reference>
<sequence length="124" mass="14209">MKASLILSLIGNIFNSVIFGFLWIGAISQIYEHQYLSDMIGYLLWFSIVLVFGWFSRELMKRKGAKTIKTGRILMRIVAILSLLDFPGALLLFIASFLGKKEQEHFRTLGVLEDDDPSNDWADY</sequence>
<protein>
    <submittedName>
        <fullName evidence="2">Uncharacterized protein</fullName>
    </submittedName>
</protein>
<name>A0A387B8X7_9LACT</name>
<keyword evidence="1" id="KW-1133">Transmembrane helix</keyword>
<dbReference type="KEGG" id="lact:D7I46_03070"/>
<dbReference type="OrthoDB" id="2242276at2"/>
<proteinExistence type="predicted"/>
<keyword evidence="1" id="KW-0812">Transmembrane</keyword>
<evidence type="ECO:0000313" key="2">
    <source>
        <dbReference type="EMBL" id="AYG00153.1"/>
    </source>
</evidence>
<dbReference type="RefSeq" id="WP_120771541.1">
    <property type="nucleotide sequence ID" value="NZ_CP032627.1"/>
</dbReference>
<keyword evidence="3" id="KW-1185">Reference proteome</keyword>
<accession>A0A387B8X7</accession>
<organism evidence="2 3">
    <name type="scientific">Lactococcus allomyrinae</name>
    <dbReference type="NCBI Taxonomy" id="2419773"/>
    <lineage>
        <taxon>Bacteria</taxon>
        <taxon>Bacillati</taxon>
        <taxon>Bacillota</taxon>
        <taxon>Bacilli</taxon>
        <taxon>Lactobacillales</taxon>
        <taxon>Streptococcaceae</taxon>
        <taxon>Lactococcus</taxon>
    </lineage>
</organism>
<gene>
    <name evidence="2" type="ORF">D7I46_03070</name>
</gene>
<feature type="transmembrane region" description="Helical" evidence="1">
    <location>
        <begin position="77"/>
        <end position="98"/>
    </location>
</feature>
<keyword evidence="1" id="KW-0472">Membrane</keyword>
<evidence type="ECO:0000256" key="1">
    <source>
        <dbReference type="SAM" id="Phobius"/>
    </source>
</evidence>
<dbReference type="AlphaFoldDB" id="A0A387B8X7"/>
<dbReference type="EMBL" id="CP032627">
    <property type="protein sequence ID" value="AYG00153.1"/>
    <property type="molecule type" value="Genomic_DNA"/>
</dbReference>